<dbReference type="FunFam" id="3.40.190.10:FF:000017">
    <property type="entry name" value="Glycine cleavage system transcriptional activator"/>
    <property type="match status" value="1"/>
</dbReference>
<organism evidence="7 8">
    <name type="scientific">Bradyrhizobium forestalis</name>
    <dbReference type="NCBI Taxonomy" id="1419263"/>
    <lineage>
        <taxon>Bacteria</taxon>
        <taxon>Pseudomonadati</taxon>
        <taxon>Pseudomonadota</taxon>
        <taxon>Alphaproteobacteria</taxon>
        <taxon>Hyphomicrobiales</taxon>
        <taxon>Nitrobacteraceae</taxon>
        <taxon>Bradyrhizobium</taxon>
    </lineage>
</organism>
<evidence type="ECO:0000256" key="5">
    <source>
        <dbReference type="ARBA" id="ARBA00023163"/>
    </source>
</evidence>
<comment type="similarity">
    <text evidence="2">Belongs to the LysR transcriptional regulatory family.</text>
</comment>
<dbReference type="InterPro" id="IPR000847">
    <property type="entry name" value="LysR_HTH_N"/>
</dbReference>
<dbReference type="PANTHER" id="PTHR30537:SF74">
    <property type="entry name" value="HTH-TYPE TRANSCRIPTIONAL REGULATOR TRPI"/>
    <property type="match status" value="1"/>
</dbReference>
<evidence type="ECO:0000313" key="8">
    <source>
        <dbReference type="Proteomes" id="UP000231194"/>
    </source>
</evidence>
<dbReference type="GO" id="GO:0003700">
    <property type="term" value="F:DNA-binding transcription factor activity"/>
    <property type="evidence" value="ECO:0007669"/>
    <property type="project" value="InterPro"/>
</dbReference>
<dbReference type="AlphaFoldDB" id="A0A2M8QY59"/>
<dbReference type="InterPro" id="IPR005119">
    <property type="entry name" value="LysR_subst-bd"/>
</dbReference>
<evidence type="ECO:0000256" key="1">
    <source>
        <dbReference type="ARBA" id="ARBA00003502"/>
    </source>
</evidence>
<dbReference type="InterPro" id="IPR058163">
    <property type="entry name" value="LysR-type_TF_proteobact-type"/>
</dbReference>
<dbReference type="Gene3D" id="3.40.190.10">
    <property type="entry name" value="Periplasmic binding protein-like II"/>
    <property type="match status" value="2"/>
</dbReference>
<protein>
    <submittedName>
        <fullName evidence="7">LysR family transcriptional regulator</fullName>
    </submittedName>
</protein>
<dbReference type="GO" id="GO:0043565">
    <property type="term" value="F:sequence-specific DNA binding"/>
    <property type="evidence" value="ECO:0007669"/>
    <property type="project" value="TreeGrafter"/>
</dbReference>
<comment type="function">
    <text evidence="1">NodD regulates the expression of the nodABCFE genes which encode other nodulation proteins. NodD is also a negative regulator of its own expression. Binds flavonoids as inducers.</text>
</comment>
<evidence type="ECO:0000259" key="6">
    <source>
        <dbReference type="PROSITE" id="PS50931"/>
    </source>
</evidence>
<dbReference type="InterPro" id="IPR036390">
    <property type="entry name" value="WH_DNA-bd_sf"/>
</dbReference>
<evidence type="ECO:0000313" key="7">
    <source>
        <dbReference type="EMBL" id="PJG50504.1"/>
    </source>
</evidence>
<dbReference type="SUPFAM" id="SSF46785">
    <property type="entry name" value="Winged helix' DNA-binding domain"/>
    <property type="match status" value="1"/>
</dbReference>
<keyword evidence="5" id="KW-0804">Transcription</keyword>
<evidence type="ECO:0000256" key="2">
    <source>
        <dbReference type="ARBA" id="ARBA00009437"/>
    </source>
</evidence>
<dbReference type="OrthoDB" id="9793571at2"/>
<gene>
    <name evidence="7" type="ORF">CVM73_35885</name>
</gene>
<evidence type="ECO:0000256" key="3">
    <source>
        <dbReference type="ARBA" id="ARBA00023015"/>
    </source>
</evidence>
<dbReference type="Gene3D" id="1.10.10.10">
    <property type="entry name" value="Winged helix-like DNA-binding domain superfamily/Winged helix DNA-binding domain"/>
    <property type="match status" value="1"/>
</dbReference>
<keyword evidence="8" id="KW-1185">Reference proteome</keyword>
<comment type="caution">
    <text evidence="7">The sequence shown here is derived from an EMBL/GenBank/DDBJ whole genome shotgun (WGS) entry which is preliminary data.</text>
</comment>
<proteinExistence type="inferred from homology"/>
<accession>A0A2M8QY59</accession>
<evidence type="ECO:0000256" key="4">
    <source>
        <dbReference type="ARBA" id="ARBA00023125"/>
    </source>
</evidence>
<dbReference type="CDD" id="cd08432">
    <property type="entry name" value="PBP2_GcdR_TrpI_HvrB_AmpR_like"/>
    <property type="match status" value="1"/>
</dbReference>
<dbReference type="GO" id="GO:0006351">
    <property type="term" value="P:DNA-templated transcription"/>
    <property type="evidence" value="ECO:0007669"/>
    <property type="project" value="TreeGrafter"/>
</dbReference>
<reference evidence="7 8" key="1">
    <citation type="submission" date="2017-11" db="EMBL/GenBank/DDBJ databases">
        <title>Bradyrhizobium forestalis sp. nov., an efficient nitrogen-fixing bacterium isolated from nodules of forest legume species in the Amazon.</title>
        <authorList>
            <person name="Costa E.M."/>
            <person name="Guimaraes A."/>
            <person name="Carvalho T.S."/>
            <person name="Rodrigues T.L."/>
            <person name="Ribeiro P.R.A."/>
            <person name="Lebbe L."/>
            <person name="Willems A."/>
            <person name="Moreira F.M.S."/>
        </authorList>
    </citation>
    <scope>NUCLEOTIDE SEQUENCE [LARGE SCALE GENOMIC DNA]</scope>
    <source>
        <strain evidence="7 8">INPA54B</strain>
    </source>
</reference>
<dbReference type="Pfam" id="PF00126">
    <property type="entry name" value="HTH_1"/>
    <property type="match status" value="1"/>
</dbReference>
<feature type="domain" description="HTH lysR-type" evidence="6">
    <location>
        <begin position="73"/>
        <end position="128"/>
    </location>
</feature>
<name>A0A2M8QY59_9BRAD</name>
<dbReference type="PROSITE" id="PS50931">
    <property type="entry name" value="HTH_LYSR"/>
    <property type="match status" value="1"/>
</dbReference>
<dbReference type="Proteomes" id="UP000231194">
    <property type="component" value="Unassembled WGS sequence"/>
</dbReference>
<dbReference type="EMBL" id="PGVG01000058">
    <property type="protein sequence ID" value="PJG50504.1"/>
    <property type="molecule type" value="Genomic_DNA"/>
</dbReference>
<dbReference type="InterPro" id="IPR036388">
    <property type="entry name" value="WH-like_DNA-bd_sf"/>
</dbReference>
<dbReference type="PANTHER" id="PTHR30537">
    <property type="entry name" value="HTH-TYPE TRANSCRIPTIONAL REGULATOR"/>
    <property type="match status" value="1"/>
</dbReference>
<keyword evidence="4" id="KW-0238">DNA-binding</keyword>
<dbReference type="SUPFAM" id="SSF53850">
    <property type="entry name" value="Periplasmic binding protein-like II"/>
    <property type="match status" value="1"/>
</dbReference>
<dbReference type="Pfam" id="PF03466">
    <property type="entry name" value="LysR_substrate"/>
    <property type="match status" value="1"/>
</dbReference>
<sequence length="370" mass="40184">MRVRLAERPLTRHASRVGLSPQAGRGEERGRPETQLGITLILVPRLPASRKLSYLALASAFLRVGHLRRLLFLNGIKAFEAAARTGSFAAAGLELSVSAAAVSRMVHLLEERLGVALFERKANRLVLTQAGRAYQSGLTPIFDALASLTAQVTAPASVRVLTIGVGHTFAMRWLIPRLSEFRSEEPDIEVRFTTGGAAVPFGEDWSCGIKLGTGDWPGLVAEPLFAGDLTPVCVPRLAGGLKRPADLKGPSLIRVAHSPEDWPIWLKAAGAARISARGPEFQFYGQALQAAADGLGIAMGIRPYIDDDLAAGRLVAPFDLSVPKGMRWYLLYRSFQTEQRDFAAFRRWIMRAASESAARPRRIGRAAARS</sequence>
<keyword evidence="3" id="KW-0805">Transcription regulation</keyword>